<dbReference type="Pfam" id="PF07685">
    <property type="entry name" value="GATase_3"/>
    <property type="match status" value="1"/>
</dbReference>
<dbReference type="CDD" id="cd05388">
    <property type="entry name" value="CobB_N"/>
    <property type="match status" value="1"/>
</dbReference>
<dbReference type="InterPro" id="IPR002586">
    <property type="entry name" value="CobQ/CobB/MinD/ParA_Nub-bd_dom"/>
</dbReference>
<evidence type="ECO:0000313" key="10">
    <source>
        <dbReference type="EMBL" id="ABG49970.1"/>
    </source>
</evidence>
<dbReference type="Gene3D" id="3.40.50.300">
    <property type="entry name" value="P-loop containing nucleotide triphosphate hydrolases"/>
    <property type="match status" value="2"/>
</dbReference>
<reference evidence="10" key="1">
    <citation type="submission" date="2006-06" db="EMBL/GenBank/DDBJ databases">
        <title>Complete sequence of Trichodesmium erythraeum IMS101.</title>
        <authorList>
            <consortium name="US DOE Joint Genome Institute"/>
            <person name="Copeland A."/>
            <person name="Lucas S."/>
            <person name="Lapidus A."/>
            <person name="Barry K."/>
            <person name="Detter J.C."/>
            <person name="Glavina del Rio T."/>
            <person name="Hammon N."/>
            <person name="Israni S."/>
            <person name="Dalin E."/>
            <person name="Tice H."/>
            <person name="Pitluck S."/>
            <person name="Kiss H."/>
            <person name="Munk A.C."/>
            <person name="Brettin T."/>
            <person name="Bruce D."/>
            <person name="Han C."/>
            <person name="Tapia R."/>
            <person name="Gilna P."/>
            <person name="Schmutz J."/>
            <person name="Larimer F."/>
            <person name="Land M."/>
            <person name="Hauser L."/>
            <person name="Kyrpides N."/>
            <person name="Kim E."/>
            <person name="Richardson P."/>
        </authorList>
    </citation>
    <scope>NUCLEOTIDE SEQUENCE [LARGE SCALE GENOMIC DNA]</scope>
    <source>
        <strain evidence="10">IMS101</strain>
    </source>
</reference>
<evidence type="ECO:0000259" key="8">
    <source>
        <dbReference type="Pfam" id="PF01656"/>
    </source>
</evidence>
<dbReference type="CDD" id="cd03130">
    <property type="entry name" value="GATase1_CobB"/>
    <property type="match status" value="1"/>
</dbReference>
<comment type="similarity">
    <text evidence="7">Belongs to the CobB/CbiA family.</text>
</comment>
<dbReference type="KEGG" id="ter:Tery_0517"/>
<feature type="domain" description="CobB/CobQ-like glutamine amidotransferase" evidence="9">
    <location>
        <begin position="287"/>
        <end position="480"/>
    </location>
</feature>
<comment type="miscellaneous">
    <text evidence="7">The a and c carboxylates of cobyrinate are activated for nucleophilic attack via formation of a phosphorylated intermediate by ATP. CbiA catalyzes first the amidation of the c-carboxylate, and then that of the a-carboxylate.</text>
</comment>
<dbReference type="eggNOG" id="COG1797">
    <property type="taxonomic scope" value="Bacteria"/>
</dbReference>
<dbReference type="STRING" id="203124.Tery_0517"/>
<dbReference type="InterPro" id="IPR004484">
    <property type="entry name" value="CbiA/CobB_synth"/>
</dbReference>
<dbReference type="GO" id="GO:0005524">
    <property type="term" value="F:ATP binding"/>
    <property type="evidence" value="ECO:0007669"/>
    <property type="project" value="UniProtKB-UniRule"/>
</dbReference>
<keyword evidence="4 7" id="KW-0067">ATP-binding</keyword>
<evidence type="ECO:0000256" key="6">
    <source>
        <dbReference type="ARBA" id="ARBA00022962"/>
    </source>
</evidence>
<feature type="site" description="Increases nucleophilicity of active site Cys" evidence="7">
    <location>
        <position position="474"/>
    </location>
</feature>
<dbReference type="InterPro" id="IPR029062">
    <property type="entry name" value="Class_I_gatase-like"/>
</dbReference>
<dbReference type="NCBIfam" id="TIGR00379">
    <property type="entry name" value="cobB"/>
    <property type="match status" value="1"/>
</dbReference>
<proteinExistence type="inferred from homology"/>
<keyword evidence="6 7" id="KW-0315">Glutamine amidotransferase</keyword>
<dbReference type="AlphaFoldDB" id="Q118V4"/>
<evidence type="ECO:0000256" key="1">
    <source>
        <dbReference type="ARBA" id="ARBA00001946"/>
    </source>
</evidence>
<dbReference type="SUPFAM" id="SSF52540">
    <property type="entry name" value="P-loop containing nucleoside triphosphate hydrolases"/>
    <property type="match status" value="1"/>
</dbReference>
<dbReference type="PROSITE" id="PS51274">
    <property type="entry name" value="GATASE_COBBQ"/>
    <property type="match status" value="1"/>
</dbReference>
<name>Q118V4_TRIEI</name>
<accession>Q118V4</accession>
<comment type="cofactor">
    <cofactor evidence="1 7">
        <name>Mg(2+)</name>
        <dbReference type="ChEBI" id="CHEBI:18420"/>
    </cofactor>
</comment>
<keyword evidence="7" id="KW-0169">Cobalamin biosynthesis</keyword>
<dbReference type="EMBL" id="CP000393">
    <property type="protein sequence ID" value="ABG49970.1"/>
    <property type="molecule type" value="Genomic_DNA"/>
</dbReference>
<dbReference type="GO" id="GO:0009236">
    <property type="term" value="P:cobalamin biosynthetic process"/>
    <property type="evidence" value="ECO:0007669"/>
    <property type="project" value="UniProtKB-UniRule"/>
</dbReference>
<evidence type="ECO:0000256" key="3">
    <source>
        <dbReference type="ARBA" id="ARBA00022741"/>
    </source>
</evidence>
<dbReference type="UniPathway" id="UPA00148">
    <property type="reaction ID" value="UER00231"/>
</dbReference>
<sequence>MGTDILSLIIAGERSGVGKTTITLALLAYLKRQNLKVQSFKVGPDYIDPMFHQYVTGKPCRNLDPVLTSEAYVQQCFERNIQDVDYALVEGVMGLFDGVRSLAPPLLPLESETEDDSDGSFPDFASTAHISRLLNLPVLLVLDCSRLSTSVAAIAHGFVSFDPTINFAGLILNRVGSDRHLQLLQNSLRHISLPVLGVFRRHQNISIPERHLGLIPTDEMPELDILINGLANLAKTCFNWLKLLDFLKVKNEMSQQFLSTQVGSEQKIHLPRLVVNSAEKKKSEILIGVARDQAFNFYYQDNLDILEELGAKIVFWSPLKDNNLPVGIQGLYFGGGFPEVFAQQLSENFLMRKAVQEAIISGIPTYAECGGLMYLSEAIIDFNSNSWEMVGILPTKAVMGKSLKLGYRQAITNIDTPLLKANTLVYGHEFHRSELYEAPLMPLYKMWRVSEKKNQSQATFEGWNFYQVHASYLHLHWGNKLDIPRQFLRHFE</sequence>
<dbReference type="NCBIfam" id="NF002204">
    <property type="entry name" value="PRK01077.1"/>
    <property type="match status" value="1"/>
</dbReference>
<dbReference type="InterPro" id="IPR027417">
    <property type="entry name" value="P-loop_NTPase"/>
</dbReference>
<dbReference type="HOGENOM" id="CLU_022752_2_0_3"/>
<feature type="domain" description="CobQ/CobB/MinD/ParA nucleotide binding" evidence="8">
    <location>
        <begin position="8"/>
        <end position="212"/>
    </location>
</feature>
<protein>
    <recommendedName>
        <fullName evidence="7">Cobyrinate a,c-diamide synthase</fullName>
        <ecNumber evidence="7">6.3.5.11</ecNumber>
    </recommendedName>
    <alternativeName>
        <fullName evidence="7">Cobyrinic acid a,c-diamide synthetase</fullName>
    </alternativeName>
</protein>
<evidence type="ECO:0000256" key="5">
    <source>
        <dbReference type="ARBA" id="ARBA00022842"/>
    </source>
</evidence>
<comment type="function">
    <text evidence="7">Catalyzes the ATP-dependent amidation of the two carboxylate groups at positions a and c of cobyrinate, using either L-glutamine or ammonia as the nitrogen source.</text>
</comment>
<keyword evidence="5 7" id="KW-0460">Magnesium</keyword>
<dbReference type="Gene3D" id="3.40.50.880">
    <property type="match status" value="1"/>
</dbReference>
<feature type="active site" description="Nucleophile" evidence="7">
    <location>
        <position position="369"/>
    </location>
</feature>
<evidence type="ECO:0000256" key="7">
    <source>
        <dbReference type="HAMAP-Rule" id="MF_00027"/>
    </source>
</evidence>
<keyword evidence="2 7" id="KW-0436">Ligase</keyword>
<dbReference type="InterPro" id="IPR011698">
    <property type="entry name" value="GATase_3"/>
</dbReference>
<comment type="pathway">
    <text evidence="7">Cofactor biosynthesis; adenosylcobalamin biosynthesis; cob(II)yrinate a,c-diamide from sirohydrochlorin (anaerobic route): step 10/10.</text>
</comment>
<organism evidence="10">
    <name type="scientific">Trichodesmium erythraeum (strain IMS101)</name>
    <dbReference type="NCBI Taxonomy" id="203124"/>
    <lineage>
        <taxon>Bacteria</taxon>
        <taxon>Bacillati</taxon>
        <taxon>Cyanobacteriota</taxon>
        <taxon>Cyanophyceae</taxon>
        <taxon>Oscillatoriophycideae</taxon>
        <taxon>Oscillatoriales</taxon>
        <taxon>Microcoleaceae</taxon>
        <taxon>Trichodesmium</taxon>
    </lineage>
</organism>
<dbReference type="PANTHER" id="PTHR43873">
    <property type="entry name" value="COBYRINATE A,C-DIAMIDE SYNTHASE"/>
    <property type="match status" value="1"/>
</dbReference>
<keyword evidence="3 7" id="KW-0547">Nucleotide-binding</keyword>
<dbReference type="SUPFAM" id="SSF52317">
    <property type="entry name" value="Class I glutamine amidotransferase-like"/>
    <property type="match status" value="1"/>
</dbReference>
<dbReference type="EC" id="6.3.5.11" evidence="7"/>
<comment type="catalytic activity">
    <reaction evidence="7">
        <text>cob(II)yrinate + 2 L-glutamine + 2 ATP + 2 H2O = cob(II)yrinate a,c diamide + 2 L-glutamate + 2 ADP + 2 phosphate + 2 H(+)</text>
        <dbReference type="Rhea" id="RHEA:26289"/>
        <dbReference type="ChEBI" id="CHEBI:15377"/>
        <dbReference type="ChEBI" id="CHEBI:15378"/>
        <dbReference type="ChEBI" id="CHEBI:29985"/>
        <dbReference type="ChEBI" id="CHEBI:30616"/>
        <dbReference type="ChEBI" id="CHEBI:43474"/>
        <dbReference type="ChEBI" id="CHEBI:58359"/>
        <dbReference type="ChEBI" id="CHEBI:58537"/>
        <dbReference type="ChEBI" id="CHEBI:58894"/>
        <dbReference type="ChEBI" id="CHEBI:456216"/>
        <dbReference type="EC" id="6.3.5.11"/>
    </reaction>
</comment>
<comment type="domain">
    <text evidence="7">Comprises of two domains. The C-terminal domain contains the binding site for glutamine and catalyzes the hydrolysis of this substrate to glutamate and ammonia. The N-terminal domain is anticipated to bind ATP and cobyrinate and catalyzes the ultimate synthesis of the diamide product. The ammonia produced via the glutaminase domain is probably translocated to the adjacent domain via a molecular tunnel, where it reacts with an activated intermediate.</text>
</comment>
<dbReference type="PANTHER" id="PTHR43873:SF1">
    <property type="entry name" value="COBYRINATE A,C-DIAMIDE SYNTHASE"/>
    <property type="match status" value="1"/>
</dbReference>
<evidence type="ECO:0000256" key="4">
    <source>
        <dbReference type="ARBA" id="ARBA00022840"/>
    </source>
</evidence>
<dbReference type="GO" id="GO:0042242">
    <property type="term" value="F:cobyrinic acid a,c-diamide synthase activity"/>
    <property type="evidence" value="ECO:0007669"/>
    <property type="project" value="UniProtKB-UniRule"/>
</dbReference>
<dbReference type="HAMAP" id="MF_00027">
    <property type="entry name" value="CobB_CbiA"/>
    <property type="match status" value="1"/>
</dbReference>
<evidence type="ECO:0000259" key="9">
    <source>
        <dbReference type="Pfam" id="PF07685"/>
    </source>
</evidence>
<gene>
    <name evidence="7" type="primary">cbiA</name>
    <name evidence="10" type="ordered locus">Tery_0517</name>
</gene>
<evidence type="ECO:0000256" key="2">
    <source>
        <dbReference type="ARBA" id="ARBA00022598"/>
    </source>
</evidence>
<dbReference type="Pfam" id="PF01656">
    <property type="entry name" value="CbiA"/>
    <property type="match status" value="1"/>
</dbReference>